<dbReference type="EMBL" id="JTDE01004920">
    <property type="protein sequence ID" value="KAF7252211.1"/>
    <property type="molecule type" value="Genomic_DNA"/>
</dbReference>
<dbReference type="PANTHER" id="PTHR46965">
    <property type="entry name" value="BTB/POZ DOMAIN-CONTAINING PROTEIN 19"/>
    <property type="match status" value="1"/>
</dbReference>
<dbReference type="PANTHER" id="PTHR46965:SF1">
    <property type="entry name" value="BTB_POZ DOMAIN-CONTAINING PROTEIN 19"/>
    <property type="match status" value="1"/>
</dbReference>
<dbReference type="SUPFAM" id="SSF54695">
    <property type="entry name" value="POZ domain"/>
    <property type="match status" value="1"/>
</dbReference>
<evidence type="ECO:0000313" key="3">
    <source>
        <dbReference type="EMBL" id="KAF7252211.1"/>
    </source>
</evidence>
<dbReference type="OrthoDB" id="45365at2759"/>
<sequence length="357" mass="41146">MHFERRSVRRNTSQPDSEFTNEDSARTYASVLTLARDMSKLVNRKLFSDVHFFVGNDREKIFGHKCILSARNEVFSQLFLSEPNKVSFEMCTVKPVSFLLLLYFLYTNSISFDRLDIYEVFDLMKTAKEYKCIELQTLTELNISSLLDMKTAFEFLPTAFQLNYDVLRRSAIEYIEDLSSSLLTPNNEDILCLTPVAMRAILDSDLLEVEEMRLVEVACYWADNFLQRAKEHCANLERGQARTSIINIRTQPDDTSTQGSTDMTLIDFPMEQTDALEEEHLEKCLIPQECFINAWRQLALTHASKQTGADEIDEKVTGVGITPRKGTHSRTHRRKSFVDQTKRTRPLIGRANESFTV</sequence>
<evidence type="ECO:0000313" key="4">
    <source>
        <dbReference type="Proteomes" id="UP000822476"/>
    </source>
</evidence>
<dbReference type="InterPro" id="IPR042846">
    <property type="entry name" value="BTBD19"/>
</dbReference>
<dbReference type="InterPro" id="IPR011333">
    <property type="entry name" value="SKP1/BTB/POZ_sf"/>
</dbReference>
<comment type="caution">
    <text evidence="3">The sequence shown here is derived from an EMBL/GenBank/DDBJ whole genome shotgun (WGS) entry which is preliminary data.</text>
</comment>
<protein>
    <recommendedName>
        <fullName evidence="2">BTB domain-containing protein</fullName>
    </recommendedName>
</protein>
<accession>A0A8S9YM90</accession>
<proteinExistence type="predicted"/>
<dbReference type="Proteomes" id="UP000822476">
    <property type="component" value="Unassembled WGS sequence"/>
</dbReference>
<dbReference type="AlphaFoldDB" id="A0A8S9YM90"/>
<gene>
    <name evidence="3" type="ORF">EG68_08096</name>
</gene>
<evidence type="ECO:0000259" key="2">
    <source>
        <dbReference type="PROSITE" id="PS50097"/>
    </source>
</evidence>
<feature type="compositionally biased region" description="Basic residues" evidence="1">
    <location>
        <begin position="325"/>
        <end position="335"/>
    </location>
</feature>
<dbReference type="Pfam" id="PF00651">
    <property type="entry name" value="BTB"/>
    <property type="match status" value="1"/>
</dbReference>
<dbReference type="Gene3D" id="3.30.710.10">
    <property type="entry name" value="Potassium Channel Kv1.1, Chain A"/>
    <property type="match status" value="1"/>
</dbReference>
<reference evidence="3" key="1">
    <citation type="submission" date="2019-07" db="EMBL/GenBank/DDBJ databases">
        <title>Annotation for the trematode Paragonimus miyazaki's.</title>
        <authorList>
            <person name="Choi Y.-J."/>
        </authorList>
    </citation>
    <scope>NUCLEOTIDE SEQUENCE</scope>
    <source>
        <strain evidence="3">Japan</strain>
    </source>
</reference>
<feature type="region of interest" description="Disordered" evidence="1">
    <location>
        <begin position="320"/>
        <end position="340"/>
    </location>
</feature>
<evidence type="ECO:0000256" key="1">
    <source>
        <dbReference type="SAM" id="MobiDB-lite"/>
    </source>
</evidence>
<dbReference type="PROSITE" id="PS50097">
    <property type="entry name" value="BTB"/>
    <property type="match status" value="1"/>
</dbReference>
<feature type="region of interest" description="Disordered" evidence="1">
    <location>
        <begin position="1"/>
        <end position="21"/>
    </location>
</feature>
<keyword evidence="4" id="KW-1185">Reference proteome</keyword>
<dbReference type="SMART" id="SM00225">
    <property type="entry name" value="BTB"/>
    <property type="match status" value="1"/>
</dbReference>
<dbReference type="InterPro" id="IPR000210">
    <property type="entry name" value="BTB/POZ_dom"/>
</dbReference>
<organism evidence="3 4">
    <name type="scientific">Paragonimus skrjabini miyazakii</name>
    <dbReference type="NCBI Taxonomy" id="59628"/>
    <lineage>
        <taxon>Eukaryota</taxon>
        <taxon>Metazoa</taxon>
        <taxon>Spiralia</taxon>
        <taxon>Lophotrochozoa</taxon>
        <taxon>Platyhelminthes</taxon>
        <taxon>Trematoda</taxon>
        <taxon>Digenea</taxon>
        <taxon>Plagiorchiida</taxon>
        <taxon>Troglotremata</taxon>
        <taxon>Troglotrematidae</taxon>
        <taxon>Paragonimus</taxon>
    </lineage>
</organism>
<name>A0A8S9YM90_9TREM</name>
<feature type="domain" description="BTB" evidence="2">
    <location>
        <begin position="48"/>
        <end position="114"/>
    </location>
</feature>